<keyword evidence="3" id="KW-1185">Reference proteome</keyword>
<evidence type="ECO:0000313" key="2">
    <source>
        <dbReference type="EMBL" id="KAF7729449.1"/>
    </source>
</evidence>
<dbReference type="PANTHER" id="PTHR11247:SF8">
    <property type="entry name" value="PALMITOYL-PROTEIN THIOESTERASE 1"/>
    <property type="match status" value="1"/>
</dbReference>
<protein>
    <recommendedName>
        <fullName evidence="4">Palmitoyl-protein hydrolase</fullName>
    </recommendedName>
</protein>
<accession>A0A8H7BSZ7</accession>
<dbReference type="AlphaFoldDB" id="A0A8H7BSZ7"/>
<dbReference type="InterPro" id="IPR029058">
    <property type="entry name" value="AB_hydrolase_fold"/>
</dbReference>
<dbReference type="SUPFAM" id="SSF53474">
    <property type="entry name" value="alpha/beta-Hydrolases"/>
    <property type="match status" value="1"/>
</dbReference>
<name>A0A8H7BSZ7_9FUNG</name>
<dbReference type="OrthoDB" id="10263094at2759"/>
<dbReference type="EMBL" id="JABAYA010000025">
    <property type="protein sequence ID" value="KAF7729449.1"/>
    <property type="molecule type" value="Genomic_DNA"/>
</dbReference>
<sequence>MGDDCCNPESMGRVVDHLQHLLPATFIHSVRVGDSADEDRNAGFFGVIREQASNQSLVSEVDAKKRRNLFQVDVVCNQLAVIPELANGFNAIGFSQGGLFLRAYVEQCNQPPVRRLITFGSPHAGVSDVPNCVNQYDLKCLLMRSIVRRGVYTSYVQHRVVQAQYFKDFKRYEDYLGSNIFLPDLNNELSQKNQTYANRLAQLDVFVMIRFAEDTMLKPAETSWFWTLDEEDNLIPLEEQDLYHQDWLGLKRLHQEGRLKFLVSPGRHMQISDDYLEKEVVWPYLADNHHRFLDQSRDTLLPVRS</sequence>
<dbReference type="Pfam" id="PF02089">
    <property type="entry name" value="Palm_thioest"/>
    <property type="match status" value="1"/>
</dbReference>
<reference evidence="2" key="1">
    <citation type="submission" date="2020-01" db="EMBL/GenBank/DDBJ databases">
        <title>Genome Sequencing of Three Apophysomyces-Like Fungal Strains Confirms a Novel Fungal Genus in the Mucoromycota with divergent Burkholderia-like Endosymbiotic Bacteria.</title>
        <authorList>
            <person name="Stajich J.E."/>
            <person name="Macias A.M."/>
            <person name="Carter-House D."/>
            <person name="Lovett B."/>
            <person name="Kasson L.R."/>
            <person name="Berry K."/>
            <person name="Grigoriev I."/>
            <person name="Chang Y."/>
            <person name="Spatafora J."/>
            <person name="Kasson M.T."/>
        </authorList>
    </citation>
    <scope>NUCLEOTIDE SEQUENCE</scope>
    <source>
        <strain evidence="2">NRRL A-21654</strain>
    </source>
</reference>
<comment type="caution">
    <text evidence="2">The sequence shown here is derived from an EMBL/GenBank/DDBJ whole genome shotgun (WGS) entry which is preliminary data.</text>
</comment>
<dbReference type="Proteomes" id="UP000605846">
    <property type="component" value="Unassembled WGS sequence"/>
</dbReference>
<keyword evidence="1" id="KW-0378">Hydrolase</keyword>
<gene>
    <name evidence="2" type="ORF">EC973_004429</name>
</gene>
<proteinExistence type="predicted"/>
<dbReference type="Gene3D" id="3.40.50.1820">
    <property type="entry name" value="alpha/beta hydrolase"/>
    <property type="match status" value="1"/>
</dbReference>
<dbReference type="GO" id="GO:0016790">
    <property type="term" value="F:thiolester hydrolase activity"/>
    <property type="evidence" value="ECO:0007669"/>
    <property type="project" value="TreeGrafter"/>
</dbReference>
<evidence type="ECO:0000256" key="1">
    <source>
        <dbReference type="ARBA" id="ARBA00022801"/>
    </source>
</evidence>
<evidence type="ECO:0000313" key="3">
    <source>
        <dbReference type="Proteomes" id="UP000605846"/>
    </source>
</evidence>
<organism evidence="2 3">
    <name type="scientific">Apophysomyces ossiformis</name>
    <dbReference type="NCBI Taxonomy" id="679940"/>
    <lineage>
        <taxon>Eukaryota</taxon>
        <taxon>Fungi</taxon>
        <taxon>Fungi incertae sedis</taxon>
        <taxon>Mucoromycota</taxon>
        <taxon>Mucoromycotina</taxon>
        <taxon>Mucoromycetes</taxon>
        <taxon>Mucorales</taxon>
        <taxon>Mucorineae</taxon>
        <taxon>Mucoraceae</taxon>
        <taxon>Apophysomyces</taxon>
    </lineage>
</organism>
<evidence type="ECO:0008006" key="4">
    <source>
        <dbReference type="Google" id="ProtNLM"/>
    </source>
</evidence>
<dbReference type="PANTHER" id="PTHR11247">
    <property type="entry name" value="PALMITOYL-PROTEIN THIOESTERASE/DOLICHYLDIPHOSPHATASE 1"/>
    <property type="match status" value="1"/>
</dbReference>